<dbReference type="RefSeq" id="WP_119591113.1">
    <property type="nucleotide sequence ID" value="NZ_QXFM01000001.1"/>
</dbReference>
<comment type="catalytic activity">
    <reaction evidence="6">
        <text>5 isopentenyl diphosphate + (2E,6E)-farnesyl diphosphate = all-trans-octaprenyl diphosphate + 5 diphosphate</text>
        <dbReference type="Rhea" id="RHEA:27798"/>
        <dbReference type="ChEBI" id="CHEBI:33019"/>
        <dbReference type="ChEBI" id="CHEBI:57711"/>
        <dbReference type="ChEBI" id="CHEBI:128769"/>
        <dbReference type="ChEBI" id="CHEBI:175763"/>
        <dbReference type="EC" id="2.5.1.90"/>
    </reaction>
</comment>
<dbReference type="SFLD" id="SFLDS00005">
    <property type="entry name" value="Isoprenoid_Synthase_Type_I"/>
    <property type="match status" value="1"/>
</dbReference>
<dbReference type="PANTHER" id="PTHR12001:SF69">
    <property type="entry name" value="ALL TRANS-POLYPRENYL-DIPHOSPHATE SYNTHASE PDSS1"/>
    <property type="match status" value="1"/>
</dbReference>
<reference evidence="13 14" key="1">
    <citation type="submission" date="2018-08" db="EMBL/GenBank/DDBJ databases">
        <title>Erythrobacter zhengii sp.nov., a bacterium isolated from deep-sea sediment.</title>
        <authorList>
            <person name="Fang C."/>
            <person name="Wu Y.-H."/>
            <person name="Sun C."/>
            <person name="Wang H."/>
            <person name="Cheng H."/>
            <person name="Meng F.-X."/>
            <person name="Wang C.-S."/>
            <person name="Xu X.-W."/>
        </authorList>
    </citation>
    <scope>NUCLEOTIDE SEQUENCE [LARGE SCALE GENOMIC DNA]</scope>
    <source>
        <strain evidence="13 14">CCTCC AB 2015396</strain>
    </source>
</reference>
<protein>
    <recommendedName>
        <fullName evidence="9">Octaprenyl diphosphate synthase</fullName>
        <ecNumber evidence="8">2.5.1.90</ecNumber>
    </recommendedName>
    <alternativeName>
        <fullName evidence="11">All-trans-octaprenyl-diphosphate synthase</fullName>
    </alternativeName>
    <alternativeName>
        <fullName evidence="10">Octaprenyl pyrophosphate synthase</fullName>
    </alternativeName>
</protein>
<dbReference type="PROSITE" id="PS00723">
    <property type="entry name" value="POLYPRENYL_SYNTHASE_1"/>
    <property type="match status" value="1"/>
</dbReference>
<evidence type="ECO:0000256" key="11">
    <source>
        <dbReference type="ARBA" id="ARBA00083124"/>
    </source>
</evidence>
<dbReference type="InterPro" id="IPR033749">
    <property type="entry name" value="Polyprenyl_synt_CS"/>
</dbReference>
<keyword evidence="14" id="KW-1185">Reference proteome</keyword>
<dbReference type="InterPro" id="IPR000092">
    <property type="entry name" value="Polyprenyl_synt"/>
</dbReference>
<dbReference type="CDD" id="cd00685">
    <property type="entry name" value="Trans_IPPS_HT"/>
    <property type="match status" value="1"/>
</dbReference>
<evidence type="ECO:0000256" key="3">
    <source>
        <dbReference type="ARBA" id="ARBA00022679"/>
    </source>
</evidence>
<name>A0A3A1PJP3_9SPHN</name>
<evidence type="ECO:0000256" key="9">
    <source>
        <dbReference type="ARBA" id="ARBA00072473"/>
    </source>
</evidence>
<dbReference type="SUPFAM" id="SSF48576">
    <property type="entry name" value="Terpenoid synthases"/>
    <property type="match status" value="1"/>
</dbReference>
<dbReference type="GO" id="GO:0008299">
    <property type="term" value="P:isoprenoid biosynthetic process"/>
    <property type="evidence" value="ECO:0007669"/>
    <property type="project" value="InterPro"/>
</dbReference>
<dbReference type="EC" id="2.5.1.90" evidence="8"/>
<evidence type="ECO:0000256" key="4">
    <source>
        <dbReference type="ARBA" id="ARBA00022723"/>
    </source>
</evidence>
<dbReference type="InterPro" id="IPR008949">
    <property type="entry name" value="Isoprenoid_synthase_dom_sf"/>
</dbReference>
<evidence type="ECO:0000256" key="2">
    <source>
        <dbReference type="ARBA" id="ARBA00006706"/>
    </source>
</evidence>
<organism evidence="13 14">
    <name type="scientific">Aurantiacibacter xanthus</name>
    <dbReference type="NCBI Taxonomy" id="1784712"/>
    <lineage>
        <taxon>Bacteria</taxon>
        <taxon>Pseudomonadati</taxon>
        <taxon>Pseudomonadota</taxon>
        <taxon>Alphaproteobacteria</taxon>
        <taxon>Sphingomonadales</taxon>
        <taxon>Erythrobacteraceae</taxon>
        <taxon>Aurantiacibacter</taxon>
    </lineage>
</organism>
<dbReference type="GO" id="GO:0106350">
    <property type="term" value="F:all-trans-octaprenyl-diphosphate synthase activity"/>
    <property type="evidence" value="ECO:0007669"/>
    <property type="project" value="UniProtKB-EC"/>
</dbReference>
<keyword evidence="3 12" id="KW-0808">Transferase</keyword>
<evidence type="ECO:0000313" key="14">
    <source>
        <dbReference type="Proteomes" id="UP000265366"/>
    </source>
</evidence>
<keyword evidence="4" id="KW-0479">Metal-binding</keyword>
<dbReference type="GO" id="GO:0046872">
    <property type="term" value="F:metal ion binding"/>
    <property type="evidence" value="ECO:0007669"/>
    <property type="project" value="UniProtKB-KW"/>
</dbReference>
<evidence type="ECO:0000256" key="8">
    <source>
        <dbReference type="ARBA" id="ARBA00066511"/>
    </source>
</evidence>
<gene>
    <name evidence="13" type="ORF">D2V17_00080</name>
</gene>
<dbReference type="EMBL" id="QXFM01000001">
    <property type="protein sequence ID" value="RIV93490.1"/>
    <property type="molecule type" value="Genomic_DNA"/>
</dbReference>
<proteinExistence type="inferred from homology"/>
<evidence type="ECO:0000313" key="13">
    <source>
        <dbReference type="EMBL" id="RIV93490.1"/>
    </source>
</evidence>
<comment type="caution">
    <text evidence="13">The sequence shown here is derived from an EMBL/GenBank/DDBJ whole genome shotgun (WGS) entry which is preliminary data.</text>
</comment>
<dbReference type="Proteomes" id="UP000265366">
    <property type="component" value="Unassembled WGS sequence"/>
</dbReference>
<evidence type="ECO:0000256" key="5">
    <source>
        <dbReference type="ARBA" id="ARBA00022842"/>
    </source>
</evidence>
<dbReference type="Pfam" id="PF00348">
    <property type="entry name" value="polyprenyl_synt"/>
    <property type="match status" value="1"/>
</dbReference>
<dbReference type="FunFam" id="1.10.600.10:FF:000002">
    <property type="entry name" value="Octaprenyl diphosphate synthase"/>
    <property type="match status" value="1"/>
</dbReference>
<comment type="similarity">
    <text evidence="2 12">Belongs to the FPP/GGPP synthase family.</text>
</comment>
<comment type="function">
    <text evidence="7">Supplies octaprenyl diphosphate, the precursor for the side chain of the isoprenoid quinones ubiquinone and menaquinone.</text>
</comment>
<dbReference type="PANTHER" id="PTHR12001">
    <property type="entry name" value="GERANYLGERANYL PYROPHOSPHATE SYNTHASE"/>
    <property type="match status" value="1"/>
</dbReference>
<sequence>MSDNVVPIKRAIGADEPSLSPILSLTATAMNSVNQIILQRMQSEIPLIPALAGHLIAGGGKRMRPMLTLAGAELLGYEGTRHHLLAAAVEFIHTATLLHDDVVDGSETRRGKEAANIVFGNPATVLVGDFLFSRAFELMVEDGSLKVLKILSSASATIAQGEVDQLTAQRKIETSEDRYLGIIGAKTAALFAAASRIAAVVAEKDEAAERALDDYGRNLGVAFQLIDDAIDYDSDAAEMGKDRGDDFREGKMTLPVILAYARGTPEERQFWEEAIAGFRDTDEDLAHAVELIGRHDCISATRERARHFAQKACDALAMFPDSKARRAMVEAAQFAVSRGY</sequence>
<keyword evidence="5" id="KW-0460">Magnesium</keyword>
<accession>A0A3A1PJP3</accession>
<dbReference type="AlphaFoldDB" id="A0A3A1PJP3"/>
<evidence type="ECO:0000256" key="1">
    <source>
        <dbReference type="ARBA" id="ARBA00001946"/>
    </source>
</evidence>
<evidence type="ECO:0000256" key="10">
    <source>
        <dbReference type="ARBA" id="ARBA00079637"/>
    </source>
</evidence>
<dbReference type="OrthoDB" id="9805316at2"/>
<evidence type="ECO:0000256" key="7">
    <source>
        <dbReference type="ARBA" id="ARBA00055029"/>
    </source>
</evidence>
<comment type="cofactor">
    <cofactor evidence="1">
        <name>Mg(2+)</name>
        <dbReference type="ChEBI" id="CHEBI:18420"/>
    </cofactor>
</comment>
<evidence type="ECO:0000256" key="12">
    <source>
        <dbReference type="RuleBase" id="RU004466"/>
    </source>
</evidence>
<dbReference type="Gene3D" id="1.10.600.10">
    <property type="entry name" value="Farnesyl Diphosphate Synthase"/>
    <property type="match status" value="1"/>
</dbReference>
<evidence type="ECO:0000256" key="6">
    <source>
        <dbReference type="ARBA" id="ARBA00051506"/>
    </source>
</evidence>